<evidence type="ECO:0000256" key="1">
    <source>
        <dbReference type="SAM" id="SignalP"/>
    </source>
</evidence>
<dbReference type="EMBL" id="JASCXX010000010">
    <property type="protein sequence ID" value="MDI6449459.1"/>
    <property type="molecule type" value="Genomic_DNA"/>
</dbReference>
<feature type="chain" id="PRO_5043969768" description="Alginate lyase domain-containing protein" evidence="1">
    <location>
        <begin position="25"/>
        <end position="956"/>
    </location>
</feature>
<proteinExistence type="predicted"/>
<accession>A0AAW6TYZ0</accession>
<dbReference type="AlphaFoldDB" id="A0AAW6TYZ0"/>
<dbReference type="Proteomes" id="UP001431776">
    <property type="component" value="Unassembled WGS sequence"/>
</dbReference>
<dbReference type="Gene3D" id="1.50.10.100">
    <property type="entry name" value="Chondroitin AC/alginate lyase"/>
    <property type="match status" value="1"/>
</dbReference>
<comment type="caution">
    <text evidence="2">The sequence shown here is derived from an EMBL/GenBank/DDBJ whole genome shotgun (WGS) entry which is preliminary data.</text>
</comment>
<evidence type="ECO:0000313" key="3">
    <source>
        <dbReference type="Proteomes" id="UP001431776"/>
    </source>
</evidence>
<evidence type="ECO:0008006" key="4">
    <source>
        <dbReference type="Google" id="ProtNLM"/>
    </source>
</evidence>
<keyword evidence="3" id="KW-1185">Reference proteome</keyword>
<reference evidence="2" key="1">
    <citation type="submission" date="2023-05" db="EMBL/GenBank/DDBJ databases">
        <title>Anaerotaeda fermentans gen. nov., sp. nov., a novel anaerobic planctomycete of the new family within the order Sedimentisphaerales isolated from Taman Peninsula, Russia.</title>
        <authorList>
            <person name="Khomyakova M.A."/>
            <person name="Merkel A.Y."/>
            <person name="Slobodkin A.I."/>
        </authorList>
    </citation>
    <scope>NUCLEOTIDE SEQUENCE</scope>
    <source>
        <strain evidence="2">M17dextr</strain>
    </source>
</reference>
<dbReference type="InterPro" id="IPR008929">
    <property type="entry name" value="Chondroitin_lyas"/>
</dbReference>
<name>A0AAW6TYZ0_9BACT</name>
<evidence type="ECO:0000313" key="2">
    <source>
        <dbReference type="EMBL" id="MDI6449459.1"/>
    </source>
</evidence>
<organism evidence="2 3">
    <name type="scientific">Anaerobaca lacustris</name>
    <dbReference type="NCBI Taxonomy" id="3044600"/>
    <lineage>
        <taxon>Bacteria</taxon>
        <taxon>Pseudomonadati</taxon>
        <taxon>Planctomycetota</taxon>
        <taxon>Phycisphaerae</taxon>
        <taxon>Sedimentisphaerales</taxon>
        <taxon>Anaerobacaceae</taxon>
        <taxon>Anaerobaca</taxon>
    </lineage>
</organism>
<protein>
    <recommendedName>
        <fullName evidence="4">Alginate lyase domain-containing protein</fullName>
    </recommendedName>
</protein>
<sequence>MKRTITAILLAGTFMAIPAAGAQAPEGARSADLGAYSREATEAARARLDDTLVVVFAGGRHGFIQGRQVSLDPEAWQTEAQVVKGKVMVPKRFALSAFGIKRLPWFGFRIAERGKMVAISDLAARLGKKVFTEERGLVIVSDTPMTLGDSQLIDSIITLFDTPEKFADPQIAYRNIPSLKAWGRWTEHAKFTPKQLALYDGPQTQWRLISEKRYSEPALGMHELASDVPPPGVHPRILFGPQDISLILARIKSSVTGAMSLIETEHLLGQSWLDPDTDDGRLFARLVDGDLEGLAIDELTSPDREGTDGRVNRLTRSLNTIALYALLTENNDLGTKAAAAIANYYRRIEPAIDAHMDRLDVYNAYWRDVPEWVGPMDLGLNYDFAARWMTPEQKTQVRRLIAKLVSGRRGYGQNGPLRVRDNHCVTRGLTIFLANLALEGEDGFDREVHDAGIETVKAFLQWGIDEYGTLYESNGAGGAGLPFQLLSMVALARRGVNTFGHPHWQRLMESQVQCTSPDGTVTASRGAWGSEALHRQIIAAWKILYPSDRTADYLLGPAHSVADFDPQQYRRRIASLDTKHMPLPGLTDPGAAKSLLYDAPWRSTSREALGLPLDFSNPSQGLFSSRSDSSKDALWVNMQARPDLYLGSGSMHHDAGSFYLQSHGVTWGRDGLSDDDPASKDHSIVLIDGVGQDVPIPADTGTASRLAPPRAKYLGAATTDLGAIASADLRYAYDWLWTTQVADWAAEPIAGRTWELETDSLVVQVFKGTQRYRINYGAPPLHSRWFPTLRAPCNPVMYAYRSVGLLRGNHPYAVVLDDIRKDDQTHLYEWQMAGSFRVMLPGLDAEALVLTAAEGSAVPEGTPMLLVQEVGPSTCRLENVRGRTLASAETVECRFRIVLVPFRMGEDLPAISVDASTGTARLEWADQQDELQFEVAKDNRTRLRVLRDGEEILRSR</sequence>
<feature type="signal peptide" evidence="1">
    <location>
        <begin position="1"/>
        <end position="24"/>
    </location>
</feature>
<dbReference type="RefSeq" id="WP_349244865.1">
    <property type="nucleotide sequence ID" value="NZ_JASCXX010000010.1"/>
</dbReference>
<keyword evidence="1" id="KW-0732">Signal</keyword>
<dbReference type="Gene3D" id="2.70.98.70">
    <property type="match status" value="1"/>
</dbReference>
<gene>
    <name evidence="2" type="ORF">QJ522_10435</name>
</gene>